<evidence type="ECO:0000313" key="3">
    <source>
        <dbReference type="Proteomes" id="UP000823941"/>
    </source>
</evidence>
<proteinExistence type="predicted"/>
<name>A0ABQ7QJG1_PLUXY</name>
<dbReference type="Proteomes" id="UP000823941">
    <property type="component" value="Chromosome 13"/>
</dbReference>
<sequence length="53" mass="5401">MSRHPGAESRAVGRAHRGGVQVSPGIGAAAPHDDLPQAVRARPVSARGILRPG</sequence>
<accession>A0ABQ7QJG1</accession>
<protein>
    <submittedName>
        <fullName evidence="2">Uncharacterized protein</fullName>
    </submittedName>
</protein>
<organism evidence="2 3">
    <name type="scientific">Plutella xylostella</name>
    <name type="common">Diamondback moth</name>
    <name type="synonym">Plutella maculipennis</name>
    <dbReference type="NCBI Taxonomy" id="51655"/>
    <lineage>
        <taxon>Eukaryota</taxon>
        <taxon>Metazoa</taxon>
        <taxon>Ecdysozoa</taxon>
        <taxon>Arthropoda</taxon>
        <taxon>Hexapoda</taxon>
        <taxon>Insecta</taxon>
        <taxon>Pterygota</taxon>
        <taxon>Neoptera</taxon>
        <taxon>Endopterygota</taxon>
        <taxon>Lepidoptera</taxon>
        <taxon>Glossata</taxon>
        <taxon>Ditrysia</taxon>
        <taxon>Yponomeutoidea</taxon>
        <taxon>Plutellidae</taxon>
        <taxon>Plutella</taxon>
    </lineage>
</organism>
<keyword evidence="3" id="KW-1185">Reference proteome</keyword>
<evidence type="ECO:0000313" key="2">
    <source>
        <dbReference type="EMBL" id="KAG7305322.1"/>
    </source>
</evidence>
<dbReference type="EMBL" id="JAHIBW010000013">
    <property type="protein sequence ID" value="KAG7305322.1"/>
    <property type="molecule type" value="Genomic_DNA"/>
</dbReference>
<comment type="caution">
    <text evidence="2">The sequence shown here is derived from an EMBL/GenBank/DDBJ whole genome shotgun (WGS) entry which is preliminary data.</text>
</comment>
<feature type="region of interest" description="Disordered" evidence="1">
    <location>
        <begin position="1"/>
        <end position="53"/>
    </location>
</feature>
<evidence type="ECO:0000256" key="1">
    <source>
        <dbReference type="SAM" id="MobiDB-lite"/>
    </source>
</evidence>
<gene>
    <name evidence="2" type="ORF">JYU34_009384</name>
</gene>
<reference evidence="2 3" key="1">
    <citation type="submission" date="2021-06" db="EMBL/GenBank/DDBJ databases">
        <title>A haploid diamondback moth (Plutella xylostella L.) genome assembly resolves 31 chromosomes and identifies a diamide resistance mutation.</title>
        <authorList>
            <person name="Ward C.M."/>
            <person name="Perry K.D."/>
            <person name="Baker G."/>
            <person name="Powis K."/>
            <person name="Heckel D.G."/>
            <person name="Baxter S.W."/>
        </authorList>
    </citation>
    <scope>NUCLEOTIDE SEQUENCE [LARGE SCALE GENOMIC DNA]</scope>
    <source>
        <strain evidence="2 3">LV</strain>
        <tissue evidence="2">Single pupa</tissue>
    </source>
</reference>